<accession>A0A8S0SDE3</accession>
<dbReference type="InterPro" id="IPR036452">
    <property type="entry name" value="Ribo_hydro-like"/>
</dbReference>
<keyword evidence="2" id="KW-1185">Reference proteome</keyword>
<evidence type="ECO:0000313" key="1">
    <source>
        <dbReference type="EMBL" id="CAA2990207.1"/>
    </source>
</evidence>
<dbReference type="GO" id="GO:0016799">
    <property type="term" value="F:hydrolase activity, hydrolyzing N-glycosyl compounds"/>
    <property type="evidence" value="ECO:0007669"/>
    <property type="project" value="InterPro"/>
</dbReference>
<dbReference type="AlphaFoldDB" id="A0A8S0SDE3"/>
<organism evidence="1 2">
    <name type="scientific">Olea europaea subsp. europaea</name>
    <dbReference type="NCBI Taxonomy" id="158383"/>
    <lineage>
        <taxon>Eukaryota</taxon>
        <taxon>Viridiplantae</taxon>
        <taxon>Streptophyta</taxon>
        <taxon>Embryophyta</taxon>
        <taxon>Tracheophyta</taxon>
        <taxon>Spermatophyta</taxon>
        <taxon>Magnoliopsida</taxon>
        <taxon>eudicotyledons</taxon>
        <taxon>Gunneridae</taxon>
        <taxon>Pentapetalae</taxon>
        <taxon>asterids</taxon>
        <taxon>lamiids</taxon>
        <taxon>Lamiales</taxon>
        <taxon>Oleaceae</taxon>
        <taxon>Oleeae</taxon>
        <taxon>Olea</taxon>
    </lineage>
</organism>
<dbReference type="EMBL" id="CACTIH010004222">
    <property type="protein sequence ID" value="CAA2990207.1"/>
    <property type="molecule type" value="Genomic_DNA"/>
</dbReference>
<evidence type="ECO:0000313" key="2">
    <source>
        <dbReference type="Proteomes" id="UP000594638"/>
    </source>
</evidence>
<reference evidence="1 2" key="1">
    <citation type="submission" date="2019-12" db="EMBL/GenBank/DDBJ databases">
        <authorList>
            <person name="Alioto T."/>
            <person name="Alioto T."/>
            <person name="Gomez Garrido J."/>
        </authorList>
    </citation>
    <scope>NUCLEOTIDE SEQUENCE [LARGE SCALE GENOMIC DNA]</scope>
</reference>
<proteinExistence type="predicted"/>
<dbReference type="Gene3D" id="3.90.245.10">
    <property type="entry name" value="Ribonucleoside hydrolase-like"/>
    <property type="match status" value="1"/>
</dbReference>
<dbReference type="SUPFAM" id="SSF53590">
    <property type="entry name" value="Nucleoside hydrolase"/>
    <property type="match status" value="1"/>
</dbReference>
<comment type="caution">
    <text evidence="1">The sequence shown here is derived from an EMBL/GenBank/DDBJ whole genome shotgun (WGS) entry which is preliminary data.</text>
</comment>
<dbReference type="Proteomes" id="UP000594638">
    <property type="component" value="Unassembled WGS sequence"/>
</dbReference>
<dbReference type="Gramene" id="OE9A116161T1">
    <property type="protein sequence ID" value="OE9A116161C1"/>
    <property type="gene ID" value="OE9A116161"/>
</dbReference>
<sequence>MSILQSGEIDGVVVPNICCAMKHDKIIIDTDPGTGIFLHDPVSFVLLVRSDLFTFKKGVVLVETRGICVGHTLMDQGLTKHLGVKQPIVWLFARFSSMES</sequence>
<name>A0A8S0SDE3_OLEEU</name>
<dbReference type="OrthoDB" id="432381at2759"/>
<gene>
    <name evidence="1" type="ORF">OLEA9_A116161</name>
</gene>
<protein>
    <submittedName>
        <fullName evidence="1">Uncharacterized protein</fullName>
    </submittedName>
</protein>